<proteinExistence type="inferred from homology"/>
<dbReference type="EMBL" id="VSSQ01002969">
    <property type="protein sequence ID" value="MPM18366.1"/>
    <property type="molecule type" value="Genomic_DNA"/>
</dbReference>
<feature type="transmembrane region" description="Helical" evidence="7">
    <location>
        <begin position="166"/>
        <end position="188"/>
    </location>
</feature>
<dbReference type="GO" id="GO:0012505">
    <property type="term" value="C:endomembrane system"/>
    <property type="evidence" value="ECO:0007669"/>
    <property type="project" value="UniProtKB-SubCell"/>
</dbReference>
<comment type="caution">
    <text evidence="9">The sequence shown here is derived from an EMBL/GenBank/DDBJ whole genome shotgun (WGS) entry which is preliminary data.</text>
</comment>
<feature type="transmembrane region" description="Helical" evidence="7">
    <location>
        <begin position="247"/>
        <end position="264"/>
    </location>
</feature>
<reference evidence="9" key="1">
    <citation type="submission" date="2019-08" db="EMBL/GenBank/DDBJ databases">
        <authorList>
            <person name="Kucharzyk K."/>
            <person name="Murdoch R.W."/>
            <person name="Higgins S."/>
            <person name="Loffler F."/>
        </authorList>
    </citation>
    <scope>NUCLEOTIDE SEQUENCE</scope>
</reference>
<evidence type="ECO:0000256" key="5">
    <source>
        <dbReference type="ARBA" id="ARBA00022989"/>
    </source>
</evidence>
<dbReference type="InterPro" id="IPR051788">
    <property type="entry name" value="MFS_Transporter"/>
</dbReference>
<evidence type="ECO:0000256" key="7">
    <source>
        <dbReference type="SAM" id="Phobius"/>
    </source>
</evidence>
<dbReference type="InterPro" id="IPR011701">
    <property type="entry name" value="MFS"/>
</dbReference>
<dbReference type="InterPro" id="IPR036259">
    <property type="entry name" value="MFS_trans_sf"/>
</dbReference>
<evidence type="ECO:0000256" key="3">
    <source>
        <dbReference type="ARBA" id="ARBA00022448"/>
    </source>
</evidence>
<dbReference type="PROSITE" id="PS50850">
    <property type="entry name" value="MFS"/>
    <property type="match status" value="1"/>
</dbReference>
<gene>
    <name evidence="9" type="ORF">SDC9_64775</name>
</gene>
<evidence type="ECO:0000313" key="9">
    <source>
        <dbReference type="EMBL" id="MPM18366.1"/>
    </source>
</evidence>
<feature type="transmembrane region" description="Helical" evidence="7">
    <location>
        <begin position="71"/>
        <end position="93"/>
    </location>
</feature>
<feature type="transmembrane region" description="Helical" evidence="7">
    <location>
        <begin position="333"/>
        <end position="358"/>
    </location>
</feature>
<feature type="transmembrane region" description="Helical" evidence="7">
    <location>
        <begin position="141"/>
        <end position="160"/>
    </location>
</feature>
<evidence type="ECO:0000256" key="2">
    <source>
        <dbReference type="ARBA" id="ARBA00008335"/>
    </source>
</evidence>
<feature type="transmembrane region" description="Helical" evidence="7">
    <location>
        <begin position="299"/>
        <end position="321"/>
    </location>
</feature>
<dbReference type="PANTHER" id="PTHR23514">
    <property type="entry name" value="BYPASS OF STOP CODON PROTEIN 6"/>
    <property type="match status" value="1"/>
</dbReference>
<dbReference type="Gene3D" id="1.20.1250.20">
    <property type="entry name" value="MFS general substrate transporter like domains"/>
    <property type="match status" value="1"/>
</dbReference>
<dbReference type="SUPFAM" id="SSF103473">
    <property type="entry name" value="MFS general substrate transporter"/>
    <property type="match status" value="1"/>
</dbReference>
<keyword evidence="4 7" id="KW-0812">Transmembrane</keyword>
<comment type="subcellular location">
    <subcellularLocation>
        <location evidence="1">Endomembrane system</location>
        <topology evidence="1">Multi-pass membrane protein</topology>
    </subcellularLocation>
</comment>
<evidence type="ECO:0000256" key="1">
    <source>
        <dbReference type="ARBA" id="ARBA00004127"/>
    </source>
</evidence>
<dbReference type="InterPro" id="IPR020846">
    <property type="entry name" value="MFS_dom"/>
</dbReference>
<dbReference type="Pfam" id="PF07690">
    <property type="entry name" value="MFS_1"/>
    <property type="match status" value="1"/>
</dbReference>
<keyword evidence="6 7" id="KW-0472">Membrane</keyword>
<protein>
    <recommendedName>
        <fullName evidence="8">Major facilitator superfamily (MFS) profile domain-containing protein</fullName>
    </recommendedName>
</protein>
<evidence type="ECO:0000259" key="8">
    <source>
        <dbReference type="PROSITE" id="PS50850"/>
    </source>
</evidence>
<feature type="transmembrane region" description="Helical" evidence="7">
    <location>
        <begin position="378"/>
        <end position="397"/>
    </location>
</feature>
<feature type="transmembrane region" description="Helical" evidence="7">
    <location>
        <begin position="41"/>
        <end position="59"/>
    </location>
</feature>
<keyword evidence="3" id="KW-0813">Transport</keyword>
<feature type="transmembrane region" description="Helical" evidence="7">
    <location>
        <begin position="208"/>
        <end position="227"/>
    </location>
</feature>
<comment type="similarity">
    <text evidence="2">Belongs to the major facilitator superfamily.</text>
</comment>
<evidence type="ECO:0000256" key="6">
    <source>
        <dbReference type="ARBA" id="ARBA00023136"/>
    </source>
</evidence>
<accession>A0A644XQ89</accession>
<dbReference type="AlphaFoldDB" id="A0A644XQ89"/>
<sequence>MYRSTIKACYLGNFIGALTCNLAPLLYVTFMHEFGITFEQAGRLTLLNFFTQIVADLVFSRPVDRWGVRPFITLGHLLAFFGFLLLALAPRLFPHNTYLGLMVATVVYSIGGGLFELLLSAIVQAIPNDSKEKAMSLLHSFYAWGFIVVVLGTTVGLRFFNRSNWMYVVLLWSLLPLINFFVFLRVPLAPAVSEEHRTKIRELLSSRYFLFVLLGIAVGGATEVSMSQWTSAFVESSLGLPKEVGDLVGLCLFALLLGTTRAIYGSYGDKFPLYKAMLFGSVLCIVCYLVAALSPYPMISLIACIFSGLGSSLLWPGSVVNGANRFPLAGSSLFAFLAAGGDAGAAFGPWLIGLIADVSPNLVRIAPWLSSLSLQESALRSGMLIGTIFPILMVIFLRRMHRLDEGRRAS</sequence>
<feature type="domain" description="Major facilitator superfamily (MFS) profile" evidence="8">
    <location>
        <begin position="5"/>
        <end position="404"/>
    </location>
</feature>
<keyword evidence="5 7" id="KW-1133">Transmembrane helix</keyword>
<feature type="transmembrane region" description="Helical" evidence="7">
    <location>
        <begin position="276"/>
        <end position="293"/>
    </location>
</feature>
<name>A0A644XQ89_9ZZZZ</name>
<dbReference type="GO" id="GO:0022857">
    <property type="term" value="F:transmembrane transporter activity"/>
    <property type="evidence" value="ECO:0007669"/>
    <property type="project" value="InterPro"/>
</dbReference>
<organism evidence="9">
    <name type="scientific">bioreactor metagenome</name>
    <dbReference type="NCBI Taxonomy" id="1076179"/>
    <lineage>
        <taxon>unclassified sequences</taxon>
        <taxon>metagenomes</taxon>
        <taxon>ecological metagenomes</taxon>
    </lineage>
</organism>
<dbReference type="PANTHER" id="PTHR23514:SF3">
    <property type="entry name" value="BYPASS OF STOP CODON PROTEIN 6"/>
    <property type="match status" value="1"/>
</dbReference>
<evidence type="ECO:0000256" key="4">
    <source>
        <dbReference type="ARBA" id="ARBA00022692"/>
    </source>
</evidence>
<feature type="transmembrane region" description="Helical" evidence="7">
    <location>
        <begin position="99"/>
        <end position="120"/>
    </location>
</feature>
<feature type="transmembrane region" description="Helical" evidence="7">
    <location>
        <begin position="9"/>
        <end position="29"/>
    </location>
</feature>
<dbReference type="GO" id="GO:0016020">
    <property type="term" value="C:membrane"/>
    <property type="evidence" value="ECO:0007669"/>
    <property type="project" value="TreeGrafter"/>
</dbReference>